<dbReference type="Proteomes" id="UP000010953">
    <property type="component" value="Unassembled WGS sequence"/>
</dbReference>
<sequence length="38" mass="4173">MDADFIASGHHFALGKSSGHLADVFILGTQKIEKRNIF</sequence>
<proteinExistence type="predicted"/>
<dbReference type="EMBL" id="AMZY02000005">
    <property type="protein sequence ID" value="EMS34643.1"/>
    <property type="molecule type" value="Genomic_DNA"/>
</dbReference>
<protein>
    <submittedName>
        <fullName evidence="1">Uncharacterized protein</fullName>
    </submittedName>
</protein>
<reference evidence="1" key="1">
    <citation type="submission" date="2013-01" db="EMBL/GenBank/DDBJ databases">
        <title>Genome assembly of Mariniradius saccharolyticus AK6.</title>
        <authorList>
            <person name="Vaidya B."/>
            <person name="Khatri I."/>
            <person name="Tanuku N.R.S."/>
            <person name="Subramanian S."/>
            <person name="Pinnaka A."/>
        </authorList>
    </citation>
    <scope>NUCLEOTIDE SEQUENCE [LARGE SCALE GENOMIC DNA]</scope>
    <source>
        <strain evidence="1">AK6</strain>
    </source>
</reference>
<comment type="caution">
    <text evidence="1">The sequence shown here is derived from an EMBL/GenBank/DDBJ whole genome shotgun (WGS) entry which is preliminary data.</text>
</comment>
<name>M7XJ99_9BACT</name>
<organism evidence="1 2">
    <name type="scientific">Mariniradius saccharolyticus AK6</name>
    <dbReference type="NCBI Taxonomy" id="1239962"/>
    <lineage>
        <taxon>Bacteria</taxon>
        <taxon>Pseudomonadati</taxon>
        <taxon>Bacteroidota</taxon>
        <taxon>Cytophagia</taxon>
        <taxon>Cytophagales</taxon>
        <taxon>Cyclobacteriaceae</taxon>
        <taxon>Mariniradius</taxon>
    </lineage>
</organism>
<accession>M7XJ99</accession>
<dbReference type="STRING" id="1239962.C943_03330"/>
<dbReference type="AlphaFoldDB" id="M7XJ99"/>
<gene>
    <name evidence="1" type="ORF">C943_03330</name>
</gene>
<evidence type="ECO:0000313" key="2">
    <source>
        <dbReference type="Proteomes" id="UP000010953"/>
    </source>
</evidence>
<dbReference type="InParanoid" id="M7XJ99"/>
<evidence type="ECO:0000313" key="1">
    <source>
        <dbReference type="EMBL" id="EMS34643.1"/>
    </source>
</evidence>
<keyword evidence="2" id="KW-1185">Reference proteome</keyword>